<accession>A0ABX9DDC4</accession>
<proteinExistence type="predicted"/>
<evidence type="ECO:0000313" key="1">
    <source>
        <dbReference type="EMBL" id="RAP39794.1"/>
    </source>
</evidence>
<organism evidence="1 2">
    <name type="scientific">Rhodovulum viride</name>
    <dbReference type="NCBI Taxonomy" id="1231134"/>
    <lineage>
        <taxon>Bacteria</taxon>
        <taxon>Pseudomonadati</taxon>
        <taxon>Pseudomonadota</taxon>
        <taxon>Alphaproteobacteria</taxon>
        <taxon>Rhodobacterales</taxon>
        <taxon>Paracoccaceae</taxon>
        <taxon>Rhodovulum</taxon>
    </lineage>
</organism>
<protein>
    <recommendedName>
        <fullName evidence="3">Secreted protein</fullName>
    </recommendedName>
</protein>
<gene>
    <name evidence="1" type="ORF">BYZ73_18705</name>
</gene>
<dbReference type="EMBL" id="MUAV01000031">
    <property type="protein sequence ID" value="RAP39794.1"/>
    <property type="molecule type" value="Genomic_DNA"/>
</dbReference>
<evidence type="ECO:0000313" key="2">
    <source>
        <dbReference type="Proteomes" id="UP000248659"/>
    </source>
</evidence>
<comment type="caution">
    <text evidence="1">The sequence shown here is derived from an EMBL/GenBank/DDBJ whole genome shotgun (WGS) entry which is preliminary data.</text>
</comment>
<name>A0ABX9DDC4_9RHOB</name>
<dbReference type="Proteomes" id="UP000248659">
    <property type="component" value="Unassembled WGS sequence"/>
</dbReference>
<sequence>MKNYLIVGLLIIIASLVIGVEPVQRAINEATRKGTLSGIENCMSYSSSDLLSEHAVRATCVKIFQTHLYHNDYATGRAGLRMNQQTVGWGGTLENKTADHVTTWVKISVGIFDEEGNKQEHFAETPIWIDPLDEAEFRVDLPDVKHEQFESFEFCEHDDPAPKACVTWGVIEIMGVTI</sequence>
<keyword evidence="2" id="KW-1185">Reference proteome</keyword>
<evidence type="ECO:0008006" key="3">
    <source>
        <dbReference type="Google" id="ProtNLM"/>
    </source>
</evidence>
<dbReference type="RefSeq" id="WP_112317246.1">
    <property type="nucleotide sequence ID" value="NZ_MUAV01000031.1"/>
</dbReference>
<reference evidence="1 2" key="1">
    <citation type="submission" date="2017-01" db="EMBL/GenBank/DDBJ databases">
        <title>Genome sequence of Rhodovulum viride JA756.</title>
        <authorList>
            <person name="Lakshmi K.V."/>
            <person name="Tushar L.D."/>
            <person name="Sasikala C."/>
            <person name="Venkataramana C."/>
        </authorList>
    </citation>
    <scope>NUCLEOTIDE SEQUENCE [LARGE SCALE GENOMIC DNA]</scope>
    <source>
        <strain evidence="1 2">JA756</strain>
    </source>
</reference>